<name>A0A7V8NR95_9BACT</name>
<dbReference type="SUPFAM" id="SSF52821">
    <property type="entry name" value="Rhodanese/Cell cycle control phosphatase"/>
    <property type="match status" value="1"/>
</dbReference>
<organism evidence="1 2">
    <name type="scientific">Candidatus Acidiferrum panamense</name>
    <dbReference type="NCBI Taxonomy" id="2741543"/>
    <lineage>
        <taxon>Bacteria</taxon>
        <taxon>Pseudomonadati</taxon>
        <taxon>Acidobacteriota</taxon>
        <taxon>Terriglobia</taxon>
        <taxon>Candidatus Acidiferrales</taxon>
        <taxon>Candidatus Acidiferrum</taxon>
    </lineage>
</organism>
<dbReference type="Proteomes" id="UP000567293">
    <property type="component" value="Unassembled WGS sequence"/>
</dbReference>
<proteinExistence type="predicted"/>
<keyword evidence="2" id="KW-1185">Reference proteome</keyword>
<accession>A0A7V8NR95</accession>
<evidence type="ECO:0000313" key="2">
    <source>
        <dbReference type="Proteomes" id="UP000567293"/>
    </source>
</evidence>
<sequence length="169" mass="18167">MSLFRQLRALGFLFASSLIFLFAIAVGAIPVSTASGDDKKSVDPWASSQTLEPAQLAKMLTDKYSSVPTVVFVGFRSLYVGGHVPDAAFHGTASTEQGLAELRAWAATVPRSTDLVIYCGCCPFDKCPNIRPAYTAMSSMGFKKLRVLAIPTSFAVDWAGKGYPMQKGM</sequence>
<dbReference type="AlphaFoldDB" id="A0A7V8NR95"/>
<dbReference type="InterPro" id="IPR036873">
    <property type="entry name" value="Rhodanese-like_dom_sf"/>
</dbReference>
<dbReference type="EMBL" id="JACDQQ010001306">
    <property type="protein sequence ID" value="MBA0086000.1"/>
    <property type="molecule type" value="Genomic_DNA"/>
</dbReference>
<protein>
    <submittedName>
        <fullName evidence="1">Rhodanese-like domain-containing protein</fullName>
    </submittedName>
</protein>
<gene>
    <name evidence="1" type="ORF">HRJ53_13460</name>
</gene>
<evidence type="ECO:0000313" key="1">
    <source>
        <dbReference type="EMBL" id="MBA0086000.1"/>
    </source>
</evidence>
<reference evidence="1" key="1">
    <citation type="submission" date="2020-06" db="EMBL/GenBank/DDBJ databases">
        <title>Legume-microbial interactions unlock mineral nutrients during tropical forest succession.</title>
        <authorList>
            <person name="Epihov D.Z."/>
        </authorList>
    </citation>
    <scope>NUCLEOTIDE SEQUENCE [LARGE SCALE GENOMIC DNA]</scope>
    <source>
        <strain evidence="1">Pan2503</strain>
    </source>
</reference>
<dbReference type="Gene3D" id="3.40.250.10">
    <property type="entry name" value="Rhodanese-like domain"/>
    <property type="match status" value="1"/>
</dbReference>
<comment type="caution">
    <text evidence="1">The sequence shown here is derived from an EMBL/GenBank/DDBJ whole genome shotgun (WGS) entry which is preliminary data.</text>
</comment>